<gene>
    <name evidence="4" type="ORF">M9Y10_025379</name>
</gene>
<proteinExistence type="predicted"/>
<keyword evidence="1" id="KW-0547">Nucleotide-binding</keyword>
<dbReference type="Pfam" id="PF00069">
    <property type="entry name" value="Pkinase"/>
    <property type="match status" value="1"/>
</dbReference>
<dbReference type="InterPro" id="IPR000719">
    <property type="entry name" value="Prot_kinase_dom"/>
</dbReference>
<dbReference type="PROSITE" id="PS00107">
    <property type="entry name" value="PROTEIN_KINASE_ATP"/>
    <property type="match status" value="1"/>
</dbReference>
<dbReference type="Gene3D" id="3.30.200.20">
    <property type="entry name" value="Phosphorylase Kinase, domain 1"/>
    <property type="match status" value="1"/>
</dbReference>
<evidence type="ECO:0000256" key="2">
    <source>
        <dbReference type="SAM" id="MobiDB-lite"/>
    </source>
</evidence>
<dbReference type="PANTHER" id="PTHR23257:SF969">
    <property type="entry name" value="INTEGRIN-LINKED PROTEIN KINASE"/>
    <property type="match status" value="1"/>
</dbReference>
<evidence type="ECO:0000313" key="5">
    <source>
        <dbReference type="Proteomes" id="UP001470230"/>
    </source>
</evidence>
<reference evidence="4 5" key="1">
    <citation type="submission" date="2024-04" db="EMBL/GenBank/DDBJ databases">
        <title>Tritrichomonas musculus Genome.</title>
        <authorList>
            <person name="Alves-Ferreira E."/>
            <person name="Grigg M."/>
            <person name="Lorenzi H."/>
            <person name="Galac M."/>
        </authorList>
    </citation>
    <scope>NUCLEOTIDE SEQUENCE [LARGE SCALE GENOMIC DNA]</scope>
    <source>
        <strain evidence="4 5">EAF2021</strain>
    </source>
</reference>
<keyword evidence="5" id="KW-1185">Reference proteome</keyword>
<dbReference type="InterPro" id="IPR050167">
    <property type="entry name" value="Ser_Thr_protein_kinase"/>
</dbReference>
<protein>
    <recommendedName>
        <fullName evidence="3">Protein kinase domain-containing protein</fullName>
    </recommendedName>
</protein>
<dbReference type="InterPro" id="IPR011009">
    <property type="entry name" value="Kinase-like_dom_sf"/>
</dbReference>
<feature type="region of interest" description="Disordered" evidence="2">
    <location>
        <begin position="289"/>
        <end position="321"/>
    </location>
</feature>
<dbReference type="SMART" id="SM00220">
    <property type="entry name" value="S_TKc"/>
    <property type="match status" value="1"/>
</dbReference>
<dbReference type="Proteomes" id="UP001470230">
    <property type="component" value="Unassembled WGS sequence"/>
</dbReference>
<evidence type="ECO:0000256" key="1">
    <source>
        <dbReference type="PROSITE-ProRule" id="PRU10141"/>
    </source>
</evidence>
<feature type="domain" description="Protein kinase" evidence="3">
    <location>
        <begin position="337"/>
        <end position="633"/>
    </location>
</feature>
<dbReference type="SUPFAM" id="SSF56112">
    <property type="entry name" value="Protein kinase-like (PK-like)"/>
    <property type="match status" value="1"/>
</dbReference>
<feature type="compositionally biased region" description="Basic and acidic residues" evidence="2">
    <location>
        <begin position="293"/>
        <end position="321"/>
    </location>
</feature>
<dbReference type="EMBL" id="JAPFFF010000036">
    <property type="protein sequence ID" value="KAK8843182.1"/>
    <property type="molecule type" value="Genomic_DNA"/>
</dbReference>
<sequence>MIFAIWKQDEEDRIDLDFYQEYSREFKFDPANLTSQMINAFPIFWNHRYNTESYKLTSEEKKKIDVSDYLYDNKKKAVIQRKSGETAFEILQPFLLGEPPISSTLLFHAADAILSLKDRRKKLNEVGQKTIEIRSKILSIDFTILKFYLHRFSVGNIENKTFSDCFDEIFPLKYYNEHFVAGNHKRRVVLNCFLPWFLLKNRDFFLFNERFTKLGRNPIFNVSSSLAIEYNEGVPFYINVAESDEDQDIPEGIAKPDYAFDLITDETDSPTKKKKITVSIVEPVVSSDDEDQSAIKEKNKSKLKPKSEDKDKDEVKDEDETKDKESFSLDSKFIINLNYMKKVGEGATSNVYKVKVPESFRVGQKLTKSIYALKVLKLEICKIEEIVKTEVKRWSDDSDDDEERKAILKDSFVLDYDKLKRFYSEYEFYRELNSEYIIKSFGFFIGDSNNAPSILLEYISRNLHDHIKLLSQQDLVVIIYEICDVMSYIHSSGAIHRDLKPQNILLDKEKNIKLTDFGIATLIKVETQTQSTFSRTHGIGTPGYMAPELLQNKGKYDHKVDVYAFGMILYFIISGGKLPKISTLDVLEGKRAKIPSSFTDFASSLILKCWSFEAKNRPEFKDIVLMIKKNNFNLFEGIERDVPAIKSRLQLA</sequence>
<keyword evidence="1" id="KW-0067">ATP-binding</keyword>
<organism evidence="4 5">
    <name type="scientific">Tritrichomonas musculus</name>
    <dbReference type="NCBI Taxonomy" id="1915356"/>
    <lineage>
        <taxon>Eukaryota</taxon>
        <taxon>Metamonada</taxon>
        <taxon>Parabasalia</taxon>
        <taxon>Tritrichomonadida</taxon>
        <taxon>Tritrichomonadidae</taxon>
        <taxon>Tritrichomonas</taxon>
    </lineage>
</organism>
<accession>A0ABR2HAG8</accession>
<dbReference type="InterPro" id="IPR017441">
    <property type="entry name" value="Protein_kinase_ATP_BS"/>
</dbReference>
<comment type="caution">
    <text evidence="4">The sequence shown here is derived from an EMBL/GenBank/DDBJ whole genome shotgun (WGS) entry which is preliminary data.</text>
</comment>
<name>A0ABR2HAG8_9EUKA</name>
<evidence type="ECO:0000313" key="4">
    <source>
        <dbReference type="EMBL" id="KAK8843182.1"/>
    </source>
</evidence>
<evidence type="ECO:0000259" key="3">
    <source>
        <dbReference type="PROSITE" id="PS50011"/>
    </source>
</evidence>
<feature type="binding site" evidence="1">
    <location>
        <position position="374"/>
    </location>
    <ligand>
        <name>ATP</name>
        <dbReference type="ChEBI" id="CHEBI:30616"/>
    </ligand>
</feature>
<dbReference type="Gene3D" id="1.10.510.10">
    <property type="entry name" value="Transferase(Phosphotransferase) domain 1"/>
    <property type="match status" value="1"/>
</dbReference>
<dbReference type="PROSITE" id="PS50011">
    <property type="entry name" value="PROTEIN_KINASE_DOM"/>
    <property type="match status" value="1"/>
</dbReference>
<dbReference type="PANTHER" id="PTHR23257">
    <property type="entry name" value="SERINE-THREONINE PROTEIN KINASE"/>
    <property type="match status" value="1"/>
</dbReference>